<evidence type="ECO:0000313" key="4">
    <source>
        <dbReference type="EMBL" id="KAG2992271.1"/>
    </source>
</evidence>
<evidence type="ECO:0000313" key="7">
    <source>
        <dbReference type="EMBL" id="RAW42678.1"/>
    </source>
</evidence>
<dbReference type="OrthoDB" id="95837at2759"/>
<comment type="caution">
    <text evidence="7">The sequence shown here is derived from an EMBL/GenBank/DDBJ whole genome shotgun (WGS) entry which is preliminary data.</text>
</comment>
<dbReference type="EMBL" id="RCML01000089">
    <property type="protein sequence ID" value="KAG2992271.1"/>
    <property type="molecule type" value="Genomic_DNA"/>
</dbReference>
<dbReference type="Proteomes" id="UP000688947">
    <property type="component" value="Unassembled WGS sequence"/>
</dbReference>
<reference evidence="6" key="3">
    <citation type="submission" date="2021-01" db="EMBL/GenBank/DDBJ databases">
        <title>Phytophthora aleatoria, a newly-described species from Pinus radiata is distinct from Phytophthora cactorum isolates based on comparative genomics.</title>
        <authorList>
            <person name="Mcdougal R."/>
            <person name="Panda P."/>
            <person name="Williams N."/>
            <person name="Studholme D.J."/>
        </authorList>
    </citation>
    <scope>NUCLEOTIDE SEQUENCE</scope>
    <source>
        <strain evidence="6">NZFS 3830</strain>
    </source>
</reference>
<dbReference type="AlphaFoldDB" id="A0A329T2H1"/>
<dbReference type="EMBL" id="RCMK01000024">
    <property type="protein sequence ID" value="KAG2953518.1"/>
    <property type="molecule type" value="Genomic_DNA"/>
</dbReference>
<proteinExistence type="predicted"/>
<dbReference type="EMBL" id="RCMI01000015">
    <property type="protein sequence ID" value="KAG2942771.1"/>
    <property type="molecule type" value="Genomic_DNA"/>
</dbReference>
<accession>A0A329T2H1</accession>
<dbReference type="EMBL" id="MJFZ01000013">
    <property type="protein sequence ID" value="RAW42678.1"/>
    <property type="molecule type" value="Genomic_DNA"/>
</dbReference>
<keyword evidence="8" id="KW-1185">Reference proteome</keyword>
<dbReference type="Proteomes" id="UP000735874">
    <property type="component" value="Unassembled WGS sequence"/>
</dbReference>
<dbReference type="Proteomes" id="UP000697107">
    <property type="component" value="Unassembled WGS sequence"/>
</dbReference>
<gene>
    <name evidence="6" type="ORF">JG687_00001460</name>
    <name evidence="7" type="ORF">PC110_g1233</name>
    <name evidence="1" type="ORF">PC113_g5129</name>
    <name evidence="2" type="ORF">PC115_g1261</name>
    <name evidence="3" type="ORF">PC117_g1940</name>
    <name evidence="4" type="ORF">PC118_g4689</name>
    <name evidence="5" type="ORF">PC129_g3421</name>
</gene>
<evidence type="ECO:0000313" key="8">
    <source>
        <dbReference type="Proteomes" id="UP000251314"/>
    </source>
</evidence>
<evidence type="ECO:0000313" key="5">
    <source>
        <dbReference type="EMBL" id="KAG3225981.1"/>
    </source>
</evidence>
<dbReference type="Proteomes" id="UP000251314">
    <property type="component" value="Unassembled WGS sequence"/>
</dbReference>
<evidence type="ECO:0000313" key="2">
    <source>
        <dbReference type="EMBL" id="KAG2942771.1"/>
    </source>
</evidence>
<protein>
    <submittedName>
        <fullName evidence="7">Uncharacterized protein</fullName>
    </submittedName>
</protein>
<name>A0A329T2H1_9STRA</name>
<dbReference type="VEuPathDB" id="FungiDB:PC110_g1233"/>
<dbReference type="EMBL" id="RCMG01000095">
    <property type="protein sequence ID" value="KAG2863821.1"/>
    <property type="molecule type" value="Genomic_DNA"/>
</dbReference>
<reference evidence="7 8" key="1">
    <citation type="submission" date="2018-01" db="EMBL/GenBank/DDBJ databases">
        <title>Draft genome of the strawberry crown rot pathogen Phytophthora cactorum.</title>
        <authorList>
            <person name="Armitage A.D."/>
            <person name="Lysoe E."/>
            <person name="Nellist C.F."/>
            <person name="Harrison R.J."/>
            <person name="Brurberg M.B."/>
        </authorList>
    </citation>
    <scope>NUCLEOTIDE SEQUENCE [LARGE SCALE GENOMIC DNA]</scope>
    <source>
        <strain evidence="7 8">10300</strain>
    </source>
</reference>
<sequence>MAEREQRAAFFERLLTRQEKLMKEMGEADQQLELLTLMKHGVDKFESVLTPRELDVIAATFNELVQRSGVVAVVIPNWFVVSPPDNAQKLYVQDGEEACLRQATNQV</sequence>
<dbReference type="Proteomes" id="UP000774804">
    <property type="component" value="Unassembled WGS sequence"/>
</dbReference>
<dbReference type="Proteomes" id="UP000736787">
    <property type="component" value="Unassembled WGS sequence"/>
</dbReference>
<organism evidence="7 8">
    <name type="scientific">Phytophthora cactorum</name>
    <dbReference type="NCBI Taxonomy" id="29920"/>
    <lineage>
        <taxon>Eukaryota</taxon>
        <taxon>Sar</taxon>
        <taxon>Stramenopiles</taxon>
        <taxon>Oomycota</taxon>
        <taxon>Peronosporomycetes</taxon>
        <taxon>Peronosporales</taxon>
        <taxon>Peronosporaceae</taxon>
        <taxon>Phytophthora</taxon>
    </lineage>
</organism>
<dbReference type="EMBL" id="JAENGZ010000034">
    <property type="protein sequence ID" value="KAG6972488.1"/>
    <property type="molecule type" value="Genomic_DNA"/>
</dbReference>
<dbReference type="Proteomes" id="UP000760860">
    <property type="component" value="Unassembled WGS sequence"/>
</dbReference>
<evidence type="ECO:0000313" key="6">
    <source>
        <dbReference type="EMBL" id="KAG6972488.1"/>
    </source>
</evidence>
<reference evidence="1" key="2">
    <citation type="submission" date="2018-10" db="EMBL/GenBank/DDBJ databases">
        <title>Effector identification in a new, highly contiguous assembly of the strawberry crown rot pathogen Phytophthora cactorum.</title>
        <authorList>
            <person name="Armitage A.D."/>
            <person name="Nellist C.F."/>
            <person name="Bates H."/>
            <person name="Vickerstaff R.J."/>
            <person name="Harrison R.J."/>
        </authorList>
    </citation>
    <scope>NUCLEOTIDE SEQUENCE</scope>
    <source>
        <strain evidence="1">15-7</strain>
        <strain evidence="2">4032</strain>
        <strain evidence="3">4040</strain>
        <strain evidence="4">P415</strain>
        <strain evidence="5">P421</strain>
    </source>
</reference>
<evidence type="ECO:0000313" key="3">
    <source>
        <dbReference type="EMBL" id="KAG2953518.1"/>
    </source>
</evidence>
<evidence type="ECO:0000313" key="1">
    <source>
        <dbReference type="EMBL" id="KAG2863821.1"/>
    </source>
</evidence>
<dbReference type="EMBL" id="RCMV01000070">
    <property type="protein sequence ID" value="KAG3225981.1"/>
    <property type="molecule type" value="Genomic_DNA"/>
</dbReference>